<dbReference type="EMBL" id="WNAL01000024">
    <property type="protein sequence ID" value="MTR82355.1"/>
    <property type="molecule type" value="Genomic_DNA"/>
</dbReference>
<reference evidence="1" key="1">
    <citation type="submission" date="2015-05" db="EMBL/GenBank/DDBJ databases">
        <authorList>
            <person name="Wang D.B."/>
            <person name="Wang M."/>
        </authorList>
    </citation>
    <scope>NUCLEOTIDE SEQUENCE [LARGE SCALE GENOMIC DNA]</scope>
    <source>
        <strain evidence="1">M72</strain>
    </source>
</reference>
<proteinExistence type="predicted"/>
<dbReference type="AlphaFoldDB" id="A0A0M6WR86"/>
<dbReference type="SUPFAM" id="SSF52540">
    <property type="entry name" value="P-loop containing nucleoside triphosphate hydrolases"/>
    <property type="match status" value="1"/>
</dbReference>
<reference evidence="2 4" key="3">
    <citation type="journal article" date="2019" name="Nat. Med.">
        <title>A library of human gut bacterial isolates paired with longitudinal multiomics data enables mechanistic microbiome research.</title>
        <authorList>
            <person name="Poyet M."/>
            <person name="Groussin M."/>
            <person name="Gibbons S.M."/>
            <person name="Avila-Pacheco J."/>
            <person name="Jiang X."/>
            <person name="Kearney S.M."/>
            <person name="Perrotta A.R."/>
            <person name="Berdy B."/>
            <person name="Zhao S."/>
            <person name="Lieberman T.D."/>
            <person name="Swanson P.K."/>
            <person name="Smith M."/>
            <person name="Roesemann S."/>
            <person name="Alexander J.E."/>
            <person name="Rich S.A."/>
            <person name="Livny J."/>
            <person name="Vlamakis H."/>
            <person name="Clish C."/>
            <person name="Bullock K."/>
            <person name="Deik A."/>
            <person name="Scott J."/>
            <person name="Pierce K.A."/>
            <person name="Xavier R.J."/>
            <person name="Alm E.J."/>
        </authorList>
    </citation>
    <scope>NUCLEOTIDE SEQUENCE [LARGE SCALE GENOMIC DNA]</scope>
    <source>
        <strain evidence="2 4">BIOML-A1</strain>
    </source>
</reference>
<dbReference type="Proteomes" id="UP000446657">
    <property type="component" value="Unassembled WGS sequence"/>
</dbReference>
<dbReference type="RefSeq" id="WP_055068190.1">
    <property type="nucleotide sequence ID" value="NZ_CP173697.1"/>
</dbReference>
<keyword evidence="3" id="KW-1185">Reference proteome</keyword>
<dbReference type="EMBL" id="CVRR01000033">
    <property type="protein sequence ID" value="CRL40202.1"/>
    <property type="molecule type" value="Genomic_DNA"/>
</dbReference>
<evidence type="ECO:0000313" key="1">
    <source>
        <dbReference type="EMBL" id="CRL40202.1"/>
    </source>
</evidence>
<organism evidence="1 3">
    <name type="scientific">Roseburia faecis</name>
    <dbReference type="NCBI Taxonomy" id="301302"/>
    <lineage>
        <taxon>Bacteria</taxon>
        <taxon>Bacillati</taxon>
        <taxon>Bacillota</taxon>
        <taxon>Clostridia</taxon>
        <taxon>Lachnospirales</taxon>
        <taxon>Lachnospiraceae</taxon>
        <taxon>Roseburia</taxon>
    </lineage>
</organism>
<gene>
    <name evidence="2" type="ORF">GMD30_11810</name>
    <name evidence="1" type="ORF">M72_08651</name>
</gene>
<accession>A0A0M6WR86</accession>
<protein>
    <submittedName>
        <fullName evidence="1 2">Cytidylate kinase</fullName>
        <ecNumber evidence="1">2.7.4.14</ecNumber>
    </submittedName>
</protein>
<name>A0A0M6WR86_9FIRM</name>
<evidence type="ECO:0000313" key="4">
    <source>
        <dbReference type="Proteomes" id="UP000446657"/>
    </source>
</evidence>
<reference evidence="3" key="2">
    <citation type="submission" date="2015-05" db="EMBL/GenBank/DDBJ databases">
        <authorList>
            <consortium name="Pathogen Informatics"/>
        </authorList>
    </citation>
    <scope>NUCLEOTIDE SEQUENCE [LARGE SCALE GENOMIC DNA]</scope>
    <source>
        <strain evidence="3">M72</strain>
    </source>
</reference>
<dbReference type="Proteomes" id="UP000049979">
    <property type="component" value="Unassembled WGS sequence"/>
</dbReference>
<dbReference type="OrthoDB" id="9781180at2"/>
<dbReference type="GO" id="GO:0016301">
    <property type="term" value="F:kinase activity"/>
    <property type="evidence" value="ECO:0007669"/>
    <property type="project" value="UniProtKB-KW"/>
</dbReference>
<dbReference type="STRING" id="301302.ERS852420_02216"/>
<keyword evidence="1" id="KW-0418">Kinase</keyword>
<keyword evidence="1" id="KW-0808">Transferase</keyword>
<dbReference type="Gene3D" id="3.40.50.300">
    <property type="entry name" value="P-loop containing nucleotide triphosphate hydrolases"/>
    <property type="match status" value="1"/>
</dbReference>
<dbReference type="InterPro" id="IPR027417">
    <property type="entry name" value="P-loop_NTPase"/>
</dbReference>
<sequence>MKITIARECGCYGDEVGQVLADRLNVPLYNKKTLTELAKKKGILEHYPDYFGENPAGTLLAVIAEDDGEDSVVHRTPRKVLDELIGETSCILIGRAGNYAYRKENDVVRVFLSGDRESRIHHLMEKHKVKRHEAEAIIEKTEGRRKQYHMYYTGEDWGYAANYDLCINDTRFGIEGTADIIMQYVKDCTAQEK</sequence>
<dbReference type="EC" id="2.7.4.14" evidence="1"/>
<evidence type="ECO:0000313" key="2">
    <source>
        <dbReference type="EMBL" id="MTR82355.1"/>
    </source>
</evidence>
<evidence type="ECO:0000313" key="3">
    <source>
        <dbReference type="Proteomes" id="UP000049979"/>
    </source>
</evidence>
<dbReference type="Pfam" id="PF13189">
    <property type="entry name" value="Cytidylate_kin2"/>
    <property type="match status" value="1"/>
</dbReference>